<gene>
    <name evidence="9" type="primary">lacF_7</name>
    <name evidence="9" type="ORF">GALL_355200</name>
</gene>
<dbReference type="PROSITE" id="PS50928">
    <property type="entry name" value="ABC_TM1"/>
    <property type="match status" value="1"/>
</dbReference>
<comment type="caution">
    <text evidence="9">The sequence shown here is derived from an EMBL/GenBank/DDBJ whole genome shotgun (WGS) entry which is preliminary data.</text>
</comment>
<feature type="transmembrane region" description="Helical" evidence="7">
    <location>
        <begin position="115"/>
        <end position="135"/>
    </location>
</feature>
<evidence type="ECO:0000256" key="3">
    <source>
        <dbReference type="ARBA" id="ARBA00022475"/>
    </source>
</evidence>
<dbReference type="InterPro" id="IPR035906">
    <property type="entry name" value="MetI-like_sf"/>
</dbReference>
<evidence type="ECO:0000313" key="9">
    <source>
        <dbReference type="EMBL" id="OIQ82688.1"/>
    </source>
</evidence>
<dbReference type="PANTHER" id="PTHR43005:SF1">
    <property type="entry name" value="SPERMIDINE_PUTRESCINE TRANSPORT SYSTEM PERMEASE PROTEIN"/>
    <property type="match status" value="1"/>
</dbReference>
<name>A0A1J5QGV6_9ZZZZ</name>
<reference evidence="9" key="1">
    <citation type="submission" date="2016-10" db="EMBL/GenBank/DDBJ databases">
        <title>Sequence of Gallionella enrichment culture.</title>
        <authorList>
            <person name="Poehlein A."/>
            <person name="Muehling M."/>
            <person name="Daniel R."/>
        </authorList>
    </citation>
    <scope>NUCLEOTIDE SEQUENCE</scope>
</reference>
<accession>A0A1J5QGV6</accession>
<feature type="transmembrane region" description="Helical" evidence="7">
    <location>
        <begin position="82"/>
        <end position="103"/>
    </location>
</feature>
<feature type="domain" description="ABC transmembrane type-1" evidence="8">
    <location>
        <begin position="78"/>
        <end position="296"/>
    </location>
</feature>
<dbReference type="EMBL" id="MLJW01000777">
    <property type="protein sequence ID" value="OIQ82688.1"/>
    <property type="molecule type" value="Genomic_DNA"/>
</dbReference>
<keyword evidence="6 7" id="KW-0472">Membrane</keyword>
<dbReference type="PANTHER" id="PTHR43005">
    <property type="entry name" value="BLR7065 PROTEIN"/>
    <property type="match status" value="1"/>
</dbReference>
<evidence type="ECO:0000256" key="2">
    <source>
        <dbReference type="ARBA" id="ARBA00022448"/>
    </source>
</evidence>
<protein>
    <submittedName>
        <fullName evidence="9">Lactose transport system permease protein LacF</fullName>
    </submittedName>
</protein>
<comment type="subcellular location">
    <subcellularLocation>
        <location evidence="1">Cell membrane</location>
        <topology evidence="1">Multi-pass membrane protein</topology>
    </subcellularLocation>
</comment>
<sequence length="301" mass="32588">MTVLTAAPSAKRRRRPDLTAPLFLLPTLLLLLVFVAYPFLRAIWLSFTDTTLLGGTLGFVGLDNFTALFTDPSFGTYLRNSAVWMTGGVGLQLVFGIVGALLLNQRFRLRGVVRGLAMIPWATPSVLVALIWMWLLDPNHGLVNAVLIRTGLIHSPVAWFGNPHSALPTLIVVDAWQGIPFFAVMVLAALQAVPEELKESARTDGCGFLRVFWFITVPSILPTVLITLVLRLIWTANYIDLAYVLTGGGPGIASTTIPLASYLAAYKEGALGSGASYAVVQAAVLAVLVAIYIRLTQRREA</sequence>
<organism evidence="9">
    <name type="scientific">mine drainage metagenome</name>
    <dbReference type="NCBI Taxonomy" id="410659"/>
    <lineage>
        <taxon>unclassified sequences</taxon>
        <taxon>metagenomes</taxon>
        <taxon>ecological metagenomes</taxon>
    </lineage>
</organism>
<feature type="transmembrane region" description="Helical" evidence="7">
    <location>
        <begin position="20"/>
        <end position="40"/>
    </location>
</feature>
<evidence type="ECO:0000256" key="6">
    <source>
        <dbReference type="ARBA" id="ARBA00023136"/>
    </source>
</evidence>
<dbReference type="CDD" id="cd06261">
    <property type="entry name" value="TM_PBP2"/>
    <property type="match status" value="1"/>
</dbReference>
<evidence type="ECO:0000259" key="8">
    <source>
        <dbReference type="PROSITE" id="PS50928"/>
    </source>
</evidence>
<dbReference type="SUPFAM" id="SSF161098">
    <property type="entry name" value="MetI-like"/>
    <property type="match status" value="1"/>
</dbReference>
<feature type="transmembrane region" description="Helical" evidence="7">
    <location>
        <begin position="275"/>
        <end position="295"/>
    </location>
</feature>
<evidence type="ECO:0000256" key="1">
    <source>
        <dbReference type="ARBA" id="ARBA00004651"/>
    </source>
</evidence>
<dbReference type="Gene3D" id="1.10.3720.10">
    <property type="entry name" value="MetI-like"/>
    <property type="match status" value="1"/>
</dbReference>
<dbReference type="GO" id="GO:0005886">
    <property type="term" value="C:plasma membrane"/>
    <property type="evidence" value="ECO:0007669"/>
    <property type="project" value="UniProtKB-SubCell"/>
</dbReference>
<feature type="transmembrane region" description="Helical" evidence="7">
    <location>
        <begin position="211"/>
        <end position="234"/>
    </location>
</feature>
<feature type="transmembrane region" description="Helical" evidence="7">
    <location>
        <begin position="241"/>
        <end position="263"/>
    </location>
</feature>
<keyword evidence="2" id="KW-0813">Transport</keyword>
<evidence type="ECO:0000256" key="5">
    <source>
        <dbReference type="ARBA" id="ARBA00022989"/>
    </source>
</evidence>
<keyword evidence="5 7" id="KW-1133">Transmembrane helix</keyword>
<dbReference type="Pfam" id="PF00528">
    <property type="entry name" value="BPD_transp_1"/>
    <property type="match status" value="1"/>
</dbReference>
<keyword evidence="4 7" id="KW-0812">Transmembrane</keyword>
<dbReference type="InterPro" id="IPR000515">
    <property type="entry name" value="MetI-like"/>
</dbReference>
<dbReference type="GO" id="GO:0055085">
    <property type="term" value="P:transmembrane transport"/>
    <property type="evidence" value="ECO:0007669"/>
    <property type="project" value="InterPro"/>
</dbReference>
<dbReference type="AlphaFoldDB" id="A0A1J5QGV6"/>
<evidence type="ECO:0000256" key="4">
    <source>
        <dbReference type="ARBA" id="ARBA00022692"/>
    </source>
</evidence>
<proteinExistence type="predicted"/>
<evidence type="ECO:0000256" key="7">
    <source>
        <dbReference type="SAM" id="Phobius"/>
    </source>
</evidence>
<keyword evidence="3" id="KW-1003">Cell membrane</keyword>